<evidence type="ECO:0000256" key="4">
    <source>
        <dbReference type="ARBA" id="ARBA00022741"/>
    </source>
</evidence>
<feature type="binding site" evidence="8">
    <location>
        <position position="74"/>
    </location>
    <ligand>
        <name>GTP</name>
        <dbReference type="ChEBI" id="CHEBI:37565"/>
    </ligand>
</feature>
<dbReference type="Pfam" id="PF12804">
    <property type="entry name" value="NTP_transf_3"/>
    <property type="match status" value="1"/>
</dbReference>
<comment type="similarity">
    <text evidence="8">Belongs to the MobA family.</text>
</comment>
<comment type="caution">
    <text evidence="10">The sequence shown here is derived from an EMBL/GenBank/DDBJ whole genome shotgun (WGS) entry which is preliminary data.</text>
</comment>
<evidence type="ECO:0000313" key="10">
    <source>
        <dbReference type="EMBL" id="ROH84101.1"/>
    </source>
</evidence>
<evidence type="ECO:0000313" key="11">
    <source>
        <dbReference type="Proteomes" id="UP000275137"/>
    </source>
</evidence>
<comment type="cofactor">
    <cofactor evidence="8">
        <name>Mg(2+)</name>
        <dbReference type="ChEBI" id="CHEBI:18420"/>
    </cofactor>
</comment>
<keyword evidence="2 8" id="KW-0808">Transferase</keyword>
<keyword evidence="4 8" id="KW-0547">Nucleotide-binding</keyword>
<name>A0A3N0UV67_9PROT</name>
<keyword evidence="1 8" id="KW-0963">Cytoplasm</keyword>
<feature type="binding site" evidence="8">
    <location>
        <position position="28"/>
    </location>
    <ligand>
        <name>GTP</name>
        <dbReference type="ChEBI" id="CHEBI:37565"/>
    </ligand>
</feature>
<proteinExistence type="inferred from homology"/>
<gene>
    <name evidence="8 10" type="primary">mobA</name>
    <name evidence="10" type="ORF">ED236_11940</name>
</gene>
<evidence type="ECO:0000256" key="2">
    <source>
        <dbReference type="ARBA" id="ARBA00022679"/>
    </source>
</evidence>
<dbReference type="GO" id="GO:0005525">
    <property type="term" value="F:GTP binding"/>
    <property type="evidence" value="ECO:0007669"/>
    <property type="project" value="UniProtKB-UniRule"/>
</dbReference>
<feature type="binding site" evidence="8">
    <location>
        <begin position="15"/>
        <end position="17"/>
    </location>
    <ligand>
        <name>GTP</name>
        <dbReference type="ChEBI" id="CHEBI:37565"/>
    </ligand>
</feature>
<comment type="subcellular location">
    <subcellularLocation>
        <location evidence="8">Cytoplasm</location>
    </subcellularLocation>
</comment>
<evidence type="ECO:0000256" key="3">
    <source>
        <dbReference type="ARBA" id="ARBA00022723"/>
    </source>
</evidence>
<dbReference type="PANTHER" id="PTHR19136:SF81">
    <property type="entry name" value="MOLYBDENUM COFACTOR GUANYLYLTRANSFERASE"/>
    <property type="match status" value="1"/>
</dbReference>
<feature type="binding site" evidence="8">
    <location>
        <position position="56"/>
    </location>
    <ligand>
        <name>GTP</name>
        <dbReference type="ChEBI" id="CHEBI:37565"/>
    </ligand>
</feature>
<comment type="function">
    <text evidence="8">Transfers a GMP moiety from GTP to Mo-molybdopterin (Mo-MPT) cofactor (Moco or molybdenum cofactor) to form Mo-molybdopterin guanine dinucleotide (Mo-MGD) cofactor.</text>
</comment>
<dbReference type="GO" id="GO:0046872">
    <property type="term" value="F:metal ion binding"/>
    <property type="evidence" value="ECO:0007669"/>
    <property type="project" value="UniProtKB-KW"/>
</dbReference>
<dbReference type="RefSeq" id="WP_123238216.1">
    <property type="nucleotide sequence ID" value="NZ_RJVP01000008.1"/>
</dbReference>
<keyword evidence="10" id="KW-0548">Nucleotidyltransferase</keyword>
<dbReference type="GO" id="GO:0061603">
    <property type="term" value="F:molybdenum cofactor guanylyltransferase activity"/>
    <property type="evidence" value="ECO:0007669"/>
    <property type="project" value="UniProtKB-EC"/>
</dbReference>
<dbReference type="InterPro" id="IPR029044">
    <property type="entry name" value="Nucleotide-diphossugar_trans"/>
</dbReference>
<keyword evidence="6 8" id="KW-0342">GTP-binding</keyword>
<evidence type="ECO:0000259" key="9">
    <source>
        <dbReference type="Pfam" id="PF12804"/>
    </source>
</evidence>
<keyword evidence="7 8" id="KW-0501">Molybdenum cofactor biosynthesis</keyword>
<dbReference type="Gene3D" id="3.90.550.10">
    <property type="entry name" value="Spore Coat Polysaccharide Biosynthesis Protein SpsA, Chain A"/>
    <property type="match status" value="1"/>
</dbReference>
<evidence type="ECO:0000256" key="6">
    <source>
        <dbReference type="ARBA" id="ARBA00023134"/>
    </source>
</evidence>
<dbReference type="EC" id="2.7.7.77" evidence="8"/>
<feature type="domain" description="MobA-like NTP transferase" evidence="9">
    <location>
        <begin position="12"/>
        <end position="163"/>
    </location>
</feature>
<dbReference type="Proteomes" id="UP000275137">
    <property type="component" value="Unassembled WGS sequence"/>
</dbReference>
<evidence type="ECO:0000256" key="7">
    <source>
        <dbReference type="ARBA" id="ARBA00023150"/>
    </source>
</evidence>
<organism evidence="10 11">
    <name type="scientific">Pseudomethylobacillus aquaticus</name>
    <dbReference type="NCBI Taxonomy" id="2676064"/>
    <lineage>
        <taxon>Bacteria</taxon>
        <taxon>Pseudomonadati</taxon>
        <taxon>Pseudomonadota</taxon>
        <taxon>Betaproteobacteria</taxon>
        <taxon>Nitrosomonadales</taxon>
        <taxon>Methylophilaceae</taxon>
        <taxon>Pseudomethylobacillus</taxon>
    </lineage>
</organism>
<accession>A0A3N0UV67</accession>
<dbReference type="AlphaFoldDB" id="A0A3N0UV67"/>
<evidence type="ECO:0000256" key="5">
    <source>
        <dbReference type="ARBA" id="ARBA00022842"/>
    </source>
</evidence>
<keyword evidence="5 8" id="KW-0460">Magnesium</keyword>
<dbReference type="HAMAP" id="MF_00316">
    <property type="entry name" value="MobA"/>
    <property type="match status" value="1"/>
</dbReference>
<sequence length="208" mass="22240">MNTPAHSHPISGLILAGGLARRMGGLDKGLADYRARPMIVSVLERLRPQVSEVLINANRHQTQYAAFGHPVISDHITDFAGPLAGIAAGMRASRHALLLCVPCDAPLLAADLAPRLLAALLETDAEIAVASSAGQTQPVFCLCRTQLLPGLQQFLQQGGRKVDHWQNSIKCVHVRFDDASAFCNINTLDELEALAASDTYRAETGSSP</sequence>
<keyword evidence="11" id="KW-1185">Reference proteome</keyword>
<feature type="binding site" evidence="8">
    <location>
        <position position="104"/>
    </location>
    <ligand>
        <name>GTP</name>
        <dbReference type="ChEBI" id="CHEBI:37565"/>
    </ligand>
</feature>
<evidence type="ECO:0000256" key="1">
    <source>
        <dbReference type="ARBA" id="ARBA00022490"/>
    </source>
</evidence>
<feature type="binding site" evidence="8">
    <location>
        <position position="104"/>
    </location>
    <ligand>
        <name>Mg(2+)</name>
        <dbReference type="ChEBI" id="CHEBI:18420"/>
    </ligand>
</feature>
<dbReference type="CDD" id="cd02503">
    <property type="entry name" value="MobA"/>
    <property type="match status" value="1"/>
</dbReference>
<dbReference type="EMBL" id="RJVP01000008">
    <property type="protein sequence ID" value="ROH84101.1"/>
    <property type="molecule type" value="Genomic_DNA"/>
</dbReference>
<reference evidence="10 11" key="1">
    <citation type="submission" date="2018-10" db="EMBL/GenBank/DDBJ databases">
        <authorList>
            <person name="Chen W.-M."/>
        </authorList>
    </citation>
    <scope>NUCLEOTIDE SEQUENCE [LARGE SCALE GENOMIC DNA]</scope>
    <source>
        <strain evidence="10 11">H-5</strain>
    </source>
</reference>
<evidence type="ECO:0000256" key="8">
    <source>
        <dbReference type="HAMAP-Rule" id="MF_00316"/>
    </source>
</evidence>
<comment type="domain">
    <text evidence="8">The N-terminal domain determines nucleotide recognition and specific binding, while the C-terminal domain determines the specific binding to the target protein.</text>
</comment>
<dbReference type="GO" id="GO:1902758">
    <property type="term" value="P:bis(molybdopterin guanine dinucleotide)molybdenum biosynthetic process"/>
    <property type="evidence" value="ECO:0007669"/>
    <property type="project" value="TreeGrafter"/>
</dbReference>
<comment type="catalytic activity">
    <reaction evidence="8">
        <text>Mo-molybdopterin + GTP + H(+) = Mo-molybdopterin guanine dinucleotide + diphosphate</text>
        <dbReference type="Rhea" id="RHEA:34243"/>
        <dbReference type="ChEBI" id="CHEBI:15378"/>
        <dbReference type="ChEBI" id="CHEBI:33019"/>
        <dbReference type="ChEBI" id="CHEBI:37565"/>
        <dbReference type="ChEBI" id="CHEBI:71302"/>
        <dbReference type="ChEBI" id="CHEBI:71310"/>
        <dbReference type="EC" id="2.7.7.77"/>
    </reaction>
</comment>
<comment type="subunit">
    <text evidence="8">Monomer.</text>
</comment>
<keyword evidence="3 8" id="KW-0479">Metal-binding</keyword>
<protein>
    <recommendedName>
        <fullName evidence="8">Molybdenum cofactor guanylyltransferase</fullName>
        <shortName evidence="8">MoCo guanylyltransferase</shortName>
        <ecNumber evidence="8">2.7.7.77</ecNumber>
    </recommendedName>
    <alternativeName>
        <fullName evidence="8">GTP:molybdopterin guanylyltransferase</fullName>
    </alternativeName>
    <alternativeName>
        <fullName evidence="8">Mo-MPT guanylyltransferase</fullName>
    </alternativeName>
    <alternativeName>
        <fullName evidence="8">Molybdopterin guanylyltransferase</fullName>
    </alternativeName>
    <alternativeName>
        <fullName evidence="8">Molybdopterin-guanine dinucleotide synthase</fullName>
        <shortName evidence="8">MGD synthase</shortName>
    </alternativeName>
</protein>
<dbReference type="InterPro" id="IPR013482">
    <property type="entry name" value="Molybde_CF_guanTrfase"/>
</dbReference>
<dbReference type="SUPFAM" id="SSF53448">
    <property type="entry name" value="Nucleotide-diphospho-sugar transferases"/>
    <property type="match status" value="1"/>
</dbReference>
<dbReference type="InterPro" id="IPR025877">
    <property type="entry name" value="MobA-like_NTP_Trfase"/>
</dbReference>
<dbReference type="PANTHER" id="PTHR19136">
    <property type="entry name" value="MOLYBDENUM COFACTOR GUANYLYLTRANSFERASE"/>
    <property type="match status" value="1"/>
</dbReference>
<dbReference type="GO" id="GO:0005737">
    <property type="term" value="C:cytoplasm"/>
    <property type="evidence" value="ECO:0007669"/>
    <property type="project" value="UniProtKB-SubCell"/>
</dbReference>
<dbReference type="NCBIfam" id="TIGR02665">
    <property type="entry name" value="molyb_mobA"/>
    <property type="match status" value="1"/>
</dbReference>